<organism evidence="2 3">
    <name type="scientific">Escherichia whittamii</name>
    <dbReference type="NCBI Taxonomy" id="2762229"/>
    <lineage>
        <taxon>Bacteria</taxon>
        <taxon>Pseudomonadati</taxon>
        <taxon>Pseudomonadota</taxon>
        <taxon>Gammaproteobacteria</taxon>
        <taxon>Enterobacterales</taxon>
        <taxon>Enterobacteriaceae</taxon>
        <taxon>Escherichia</taxon>
    </lineage>
</organism>
<evidence type="ECO:0000313" key="2">
    <source>
        <dbReference type="EMBL" id="MBD7974790.1"/>
    </source>
</evidence>
<feature type="transmembrane region" description="Helical" evidence="1">
    <location>
        <begin position="9"/>
        <end position="26"/>
    </location>
</feature>
<dbReference type="RefSeq" id="WP_191775632.1">
    <property type="nucleotide sequence ID" value="NZ_JACSQI010000012.1"/>
</dbReference>
<evidence type="ECO:0000313" key="3">
    <source>
        <dbReference type="Proteomes" id="UP000605603"/>
    </source>
</evidence>
<feature type="transmembrane region" description="Helical" evidence="1">
    <location>
        <begin position="123"/>
        <end position="142"/>
    </location>
</feature>
<gene>
    <name evidence="2" type="ORF">H9644_17385</name>
</gene>
<reference evidence="2 3" key="1">
    <citation type="submission" date="2020-08" db="EMBL/GenBank/DDBJ databases">
        <title>A Genomic Blueprint of the Chicken Gut Microbiome.</title>
        <authorList>
            <person name="Gilroy R."/>
            <person name="Ravi A."/>
            <person name="Getino M."/>
            <person name="Pursley I."/>
            <person name="Horton D.L."/>
            <person name="Alikhan N.-F."/>
            <person name="Baker D."/>
            <person name="Gharbi K."/>
            <person name="Hall N."/>
            <person name="Watson M."/>
            <person name="Adriaenssens E.M."/>
            <person name="Foster-Nyarko E."/>
            <person name="Jarju S."/>
            <person name="Secka A."/>
            <person name="Antonio M."/>
            <person name="Oren A."/>
            <person name="Chaudhuri R."/>
            <person name="La Ragione R.M."/>
            <person name="Hildebrand F."/>
            <person name="Pallen M.J."/>
        </authorList>
    </citation>
    <scope>NUCLEOTIDE SEQUENCE [LARGE SCALE GENOMIC DNA]</scope>
    <source>
        <strain evidence="2 3">Sa2BVA5</strain>
    </source>
</reference>
<protein>
    <submittedName>
        <fullName evidence="2">DUF3592 domain-containing protein</fullName>
    </submittedName>
</protein>
<name>A0ABR8TGX4_9ESCH</name>
<proteinExistence type="predicted"/>
<dbReference type="EMBL" id="JACSQI010000012">
    <property type="protein sequence ID" value="MBD7974790.1"/>
    <property type="molecule type" value="Genomic_DNA"/>
</dbReference>
<keyword evidence="1" id="KW-0472">Membrane</keyword>
<keyword evidence="3" id="KW-1185">Reference proteome</keyword>
<keyword evidence="1" id="KW-0812">Transmembrane</keyword>
<sequence>MSVIFHPRFLVLCFILALVFFVMGIFQEYHYSDGLINNGVTTSGVIFDRECISHRPPGRHDYHAKARYTDEEGNSHVIYLATSDTDYAYHSVVTIVYDSDKPDHAKVIKLDNHDVNMGDGHHIGEWTIGMALFIWSICIHIFRKWPASDKNNRND</sequence>
<keyword evidence="1" id="KW-1133">Transmembrane helix</keyword>
<comment type="caution">
    <text evidence="2">The sequence shown here is derived from an EMBL/GenBank/DDBJ whole genome shotgun (WGS) entry which is preliminary data.</text>
</comment>
<accession>A0ABR8TGX4</accession>
<dbReference type="Proteomes" id="UP000605603">
    <property type="component" value="Unassembled WGS sequence"/>
</dbReference>
<evidence type="ECO:0000256" key="1">
    <source>
        <dbReference type="SAM" id="Phobius"/>
    </source>
</evidence>